<dbReference type="Gene3D" id="3.30.710.10">
    <property type="entry name" value="Potassium Channel Kv1.1, Chain A"/>
    <property type="match status" value="1"/>
</dbReference>
<dbReference type="EMBL" id="KI669504">
    <property type="protein sequence ID" value="OCF33663.1"/>
    <property type="molecule type" value="Genomic_DNA"/>
</dbReference>
<dbReference type="Proteomes" id="UP000092666">
    <property type="component" value="Unassembled WGS sequence"/>
</dbReference>
<evidence type="ECO:0008006" key="6">
    <source>
        <dbReference type="Google" id="ProtNLM"/>
    </source>
</evidence>
<dbReference type="STRING" id="1296120.A0A1B9GRK5"/>
<evidence type="ECO:0000313" key="5">
    <source>
        <dbReference type="Proteomes" id="UP000092666"/>
    </source>
</evidence>
<sequence>MTTNPTSSTGELPAKRTRSEPESGGKHRQTPVPTINDTNKDYQVEDGDITLISSDNFHFRIHSYHLMAASSVFRDMIRAGTPPHDRKEVAFTDTKTETGRVIKLFLDICYAKTLRCPKKDDLEDGLGDLVTLLNKYNCKLAWNCLELSLDTWMRQEMVHNDDVFRLAVKADDKELAALAVELSNGDVWQMTIPDQYKYALLRASRCGNNLVDPESTDWKEVSKEFKKIMAAFREPKK</sequence>
<accession>A0A1B9GRK5</accession>
<feature type="domain" description="BTB" evidence="2">
    <location>
        <begin position="47"/>
        <end position="118"/>
    </location>
</feature>
<dbReference type="InterPro" id="IPR012317">
    <property type="entry name" value="Poly(ADP-ribose)pol_cat_dom"/>
</dbReference>
<dbReference type="Pfam" id="PF00651">
    <property type="entry name" value="BTB"/>
    <property type="match status" value="1"/>
</dbReference>
<reference evidence="4 5" key="1">
    <citation type="submission" date="2013-07" db="EMBL/GenBank/DDBJ databases">
        <title>The Genome Sequence of Cryptococcus heveanensis BCC8398.</title>
        <authorList>
            <consortium name="The Broad Institute Genome Sequencing Platform"/>
            <person name="Cuomo C."/>
            <person name="Litvintseva A."/>
            <person name="Chen Y."/>
            <person name="Heitman J."/>
            <person name="Sun S."/>
            <person name="Springer D."/>
            <person name="Dromer F."/>
            <person name="Young S.K."/>
            <person name="Zeng Q."/>
            <person name="Gargeya S."/>
            <person name="Fitzgerald M."/>
            <person name="Abouelleil A."/>
            <person name="Alvarado L."/>
            <person name="Berlin A.M."/>
            <person name="Chapman S.B."/>
            <person name="Dewar J."/>
            <person name="Goldberg J."/>
            <person name="Griggs A."/>
            <person name="Gujja S."/>
            <person name="Hansen M."/>
            <person name="Howarth C."/>
            <person name="Imamovic A."/>
            <person name="Larimer J."/>
            <person name="McCowan C."/>
            <person name="Murphy C."/>
            <person name="Pearson M."/>
            <person name="Priest M."/>
            <person name="Roberts A."/>
            <person name="Saif S."/>
            <person name="Shea T."/>
            <person name="Sykes S."/>
            <person name="Wortman J."/>
            <person name="Nusbaum C."/>
            <person name="Birren B."/>
        </authorList>
    </citation>
    <scope>NUCLEOTIDE SEQUENCE [LARGE SCALE GENOMIC DNA]</scope>
    <source>
        <strain evidence="4 5">BCC8398</strain>
    </source>
</reference>
<evidence type="ECO:0000259" key="2">
    <source>
        <dbReference type="PROSITE" id="PS50097"/>
    </source>
</evidence>
<organism evidence="4 5">
    <name type="scientific">Kwoniella heveanensis BCC8398</name>
    <dbReference type="NCBI Taxonomy" id="1296120"/>
    <lineage>
        <taxon>Eukaryota</taxon>
        <taxon>Fungi</taxon>
        <taxon>Dikarya</taxon>
        <taxon>Basidiomycota</taxon>
        <taxon>Agaricomycotina</taxon>
        <taxon>Tremellomycetes</taxon>
        <taxon>Tremellales</taxon>
        <taxon>Cryptococcaceae</taxon>
        <taxon>Kwoniella</taxon>
    </lineage>
</organism>
<evidence type="ECO:0000313" key="4">
    <source>
        <dbReference type="EMBL" id="OCF33663.1"/>
    </source>
</evidence>
<feature type="compositionally biased region" description="Polar residues" evidence="1">
    <location>
        <begin position="1"/>
        <end position="10"/>
    </location>
</feature>
<dbReference type="PROSITE" id="PS50097">
    <property type="entry name" value="BTB"/>
    <property type="match status" value="1"/>
</dbReference>
<dbReference type="GO" id="GO:0003950">
    <property type="term" value="F:NAD+ poly-ADP-ribosyltransferase activity"/>
    <property type="evidence" value="ECO:0007669"/>
    <property type="project" value="InterPro"/>
</dbReference>
<reference evidence="5" key="2">
    <citation type="submission" date="2013-12" db="EMBL/GenBank/DDBJ databases">
        <title>Evolution of pathogenesis and genome organization in the Tremellales.</title>
        <authorList>
            <person name="Cuomo C."/>
            <person name="Litvintseva A."/>
            <person name="Heitman J."/>
            <person name="Chen Y."/>
            <person name="Sun S."/>
            <person name="Springer D."/>
            <person name="Dromer F."/>
            <person name="Young S."/>
            <person name="Zeng Q."/>
            <person name="Chapman S."/>
            <person name="Gujja S."/>
            <person name="Saif S."/>
            <person name="Birren B."/>
        </authorList>
    </citation>
    <scope>NUCLEOTIDE SEQUENCE [LARGE SCALE GENOMIC DNA]</scope>
    <source>
        <strain evidence="5">BCC8398</strain>
    </source>
</reference>
<keyword evidence="5" id="KW-1185">Reference proteome</keyword>
<evidence type="ECO:0000259" key="3">
    <source>
        <dbReference type="PROSITE" id="PS51059"/>
    </source>
</evidence>
<dbReference type="OrthoDB" id="2574774at2759"/>
<feature type="domain" description="PARP catalytic" evidence="3">
    <location>
        <begin position="192"/>
        <end position="237"/>
    </location>
</feature>
<dbReference type="PROSITE" id="PS51059">
    <property type="entry name" value="PARP_CATALYTIC"/>
    <property type="match status" value="1"/>
</dbReference>
<dbReference type="InterPro" id="IPR000210">
    <property type="entry name" value="BTB/POZ_dom"/>
</dbReference>
<dbReference type="SUPFAM" id="SSF54695">
    <property type="entry name" value="POZ domain"/>
    <property type="match status" value="1"/>
</dbReference>
<protein>
    <recommendedName>
        <fullName evidence="6">BTB domain-containing protein</fullName>
    </recommendedName>
</protein>
<dbReference type="CDD" id="cd18186">
    <property type="entry name" value="BTB_POZ_ZBTB_KLHL-like"/>
    <property type="match status" value="1"/>
</dbReference>
<evidence type="ECO:0000256" key="1">
    <source>
        <dbReference type="SAM" id="MobiDB-lite"/>
    </source>
</evidence>
<dbReference type="AlphaFoldDB" id="A0A1B9GRK5"/>
<feature type="region of interest" description="Disordered" evidence="1">
    <location>
        <begin position="1"/>
        <end position="40"/>
    </location>
</feature>
<name>A0A1B9GRK5_9TREE</name>
<gene>
    <name evidence="4" type="ORF">I316_04737</name>
</gene>
<feature type="compositionally biased region" description="Basic and acidic residues" evidence="1">
    <location>
        <begin position="13"/>
        <end position="25"/>
    </location>
</feature>
<proteinExistence type="predicted"/>
<dbReference type="InterPro" id="IPR011333">
    <property type="entry name" value="SKP1/BTB/POZ_sf"/>
</dbReference>